<gene>
    <name evidence="1" type="ORF">OTI717_LOCUS42457</name>
</gene>
<evidence type="ECO:0000313" key="1">
    <source>
        <dbReference type="EMBL" id="CAF4314836.1"/>
    </source>
</evidence>
<name>A0A820IUE1_9BILA</name>
<proteinExistence type="predicted"/>
<protein>
    <submittedName>
        <fullName evidence="1">Uncharacterized protein</fullName>
    </submittedName>
</protein>
<reference evidence="1" key="1">
    <citation type="submission" date="2021-02" db="EMBL/GenBank/DDBJ databases">
        <authorList>
            <person name="Nowell W R."/>
        </authorList>
    </citation>
    <scope>NUCLEOTIDE SEQUENCE</scope>
</reference>
<sequence>IQDNQHMLRTNIVSSEQITSIELTCKTLNLTNSEQAEIDSVISSVSTDENLPIIKQNSIQPFNKQITSTETIQNLSSSTKEKLTSEKSEFYPEHQIQNEIDISLTTSLPQVNTNSSNSNLFQLIH</sequence>
<dbReference type="AlphaFoldDB" id="A0A820IUE1"/>
<comment type="caution">
    <text evidence="1">The sequence shown here is derived from an EMBL/GenBank/DDBJ whole genome shotgun (WGS) entry which is preliminary data.</text>
</comment>
<dbReference type="Proteomes" id="UP000663823">
    <property type="component" value="Unassembled WGS sequence"/>
</dbReference>
<dbReference type="EMBL" id="CAJOAX010051641">
    <property type="protein sequence ID" value="CAF4314836.1"/>
    <property type="molecule type" value="Genomic_DNA"/>
</dbReference>
<organism evidence="1 2">
    <name type="scientific">Rotaria sordida</name>
    <dbReference type="NCBI Taxonomy" id="392033"/>
    <lineage>
        <taxon>Eukaryota</taxon>
        <taxon>Metazoa</taxon>
        <taxon>Spiralia</taxon>
        <taxon>Gnathifera</taxon>
        <taxon>Rotifera</taxon>
        <taxon>Eurotatoria</taxon>
        <taxon>Bdelloidea</taxon>
        <taxon>Philodinida</taxon>
        <taxon>Philodinidae</taxon>
        <taxon>Rotaria</taxon>
    </lineage>
</organism>
<evidence type="ECO:0000313" key="2">
    <source>
        <dbReference type="Proteomes" id="UP000663823"/>
    </source>
</evidence>
<accession>A0A820IUE1</accession>
<feature type="non-terminal residue" evidence="1">
    <location>
        <position position="1"/>
    </location>
</feature>